<dbReference type="OrthoDB" id="9799092at2"/>
<organism evidence="2 3">
    <name type="scientific">Guptibacillus hwajinpoensis</name>
    <dbReference type="NCBI Taxonomy" id="208199"/>
    <lineage>
        <taxon>Bacteria</taxon>
        <taxon>Bacillati</taxon>
        <taxon>Bacillota</taxon>
        <taxon>Bacilli</taxon>
        <taxon>Bacillales</taxon>
        <taxon>Guptibacillaceae</taxon>
        <taxon>Guptibacillus</taxon>
    </lineage>
</organism>
<evidence type="ECO:0000313" key="3">
    <source>
        <dbReference type="Proteomes" id="UP000310541"/>
    </source>
</evidence>
<reference evidence="2 3" key="1">
    <citation type="submission" date="2019-04" db="EMBL/GenBank/DDBJ databases">
        <title>Genome sequence of Bacillus hwajinpoensis strain Y2.</title>
        <authorList>
            <person name="Fair J.L."/>
            <person name="Maclea K.S."/>
        </authorList>
    </citation>
    <scope>NUCLEOTIDE SEQUENCE [LARGE SCALE GENOMIC DNA]</scope>
    <source>
        <strain evidence="2 3">Y2</strain>
    </source>
</reference>
<evidence type="ECO:0000313" key="2">
    <source>
        <dbReference type="EMBL" id="TKD72423.1"/>
    </source>
</evidence>
<dbReference type="InterPro" id="IPR050276">
    <property type="entry name" value="MshD_Acetyltransferase"/>
</dbReference>
<dbReference type="InterPro" id="IPR016181">
    <property type="entry name" value="Acyl_CoA_acyltransferase"/>
</dbReference>
<dbReference type="InterPro" id="IPR000182">
    <property type="entry name" value="GNAT_dom"/>
</dbReference>
<dbReference type="SUPFAM" id="SSF55729">
    <property type="entry name" value="Acyl-CoA N-acyltransferases (Nat)"/>
    <property type="match status" value="1"/>
</dbReference>
<dbReference type="PANTHER" id="PTHR43617">
    <property type="entry name" value="L-AMINO ACID N-ACETYLTRANSFERASE"/>
    <property type="match status" value="1"/>
</dbReference>
<dbReference type="Pfam" id="PF00583">
    <property type="entry name" value="Acetyltransf_1"/>
    <property type="match status" value="1"/>
</dbReference>
<dbReference type="PANTHER" id="PTHR43617:SF33">
    <property type="entry name" value="SPORE COAT POLYSACCHARIDE BIOSYNTHESIS PROTEIN SPSD"/>
    <property type="match status" value="1"/>
</dbReference>
<accession>A0A4U1MMB9</accession>
<gene>
    <name evidence="2" type="ORF">FBF83_06495</name>
</gene>
<dbReference type="Gene3D" id="3.40.630.30">
    <property type="match status" value="1"/>
</dbReference>
<keyword evidence="2" id="KW-0808">Transferase</keyword>
<comment type="caution">
    <text evidence="2">The sequence shown here is derived from an EMBL/GenBank/DDBJ whole genome shotgun (WGS) entry which is preliminary data.</text>
</comment>
<protein>
    <submittedName>
        <fullName evidence="2">GNAT family N-acetyltransferase</fullName>
    </submittedName>
</protein>
<sequence length="165" mass="18624">MEIRRLTAEDAEAYYELRLEALKKNPEAYAASYEEAIQRDNPVEQTARNMKSGFTFGAFVDNTLVGVVTLVRGSGMKVRHKADLFAVYVTPEQRGKGVGRDLLSHVLDYAKSLDGLLKLSVSVVTTNERAKSLYKSFGFKTILIEEKSLYVKGTFLDEEHMVQFF</sequence>
<dbReference type="Proteomes" id="UP000310541">
    <property type="component" value="Unassembled WGS sequence"/>
</dbReference>
<evidence type="ECO:0000259" key="1">
    <source>
        <dbReference type="PROSITE" id="PS51186"/>
    </source>
</evidence>
<name>A0A4U1MMB9_9BACL</name>
<dbReference type="PROSITE" id="PS51186">
    <property type="entry name" value="GNAT"/>
    <property type="match status" value="1"/>
</dbReference>
<dbReference type="AlphaFoldDB" id="A0A4U1MMB9"/>
<dbReference type="CDD" id="cd04301">
    <property type="entry name" value="NAT_SF"/>
    <property type="match status" value="1"/>
</dbReference>
<proteinExistence type="predicted"/>
<feature type="domain" description="N-acetyltransferase" evidence="1">
    <location>
        <begin position="1"/>
        <end position="157"/>
    </location>
</feature>
<dbReference type="GO" id="GO:0016747">
    <property type="term" value="F:acyltransferase activity, transferring groups other than amino-acyl groups"/>
    <property type="evidence" value="ECO:0007669"/>
    <property type="project" value="InterPro"/>
</dbReference>
<dbReference type="EMBL" id="SWFM01000001">
    <property type="protein sequence ID" value="TKD72423.1"/>
    <property type="molecule type" value="Genomic_DNA"/>
</dbReference>
<dbReference type="RefSeq" id="WP_136946274.1">
    <property type="nucleotide sequence ID" value="NZ_SWFM01000001.1"/>
</dbReference>